<keyword evidence="3" id="KW-1185">Reference proteome</keyword>
<feature type="region of interest" description="Disordered" evidence="1">
    <location>
        <begin position="30"/>
        <end position="66"/>
    </location>
</feature>
<dbReference type="Proteomes" id="UP000663866">
    <property type="component" value="Unassembled WGS sequence"/>
</dbReference>
<protein>
    <submittedName>
        <fullName evidence="2">Uncharacterized protein</fullName>
    </submittedName>
</protein>
<feature type="compositionally biased region" description="Polar residues" evidence="1">
    <location>
        <begin position="48"/>
        <end position="66"/>
    </location>
</feature>
<comment type="caution">
    <text evidence="2">The sequence shown here is derived from an EMBL/GenBank/DDBJ whole genome shotgun (WGS) entry which is preliminary data.</text>
</comment>
<accession>A0A821D255</accession>
<organism evidence="2 3">
    <name type="scientific">Rotaria magnacalcarata</name>
    <dbReference type="NCBI Taxonomy" id="392030"/>
    <lineage>
        <taxon>Eukaryota</taxon>
        <taxon>Metazoa</taxon>
        <taxon>Spiralia</taxon>
        <taxon>Gnathifera</taxon>
        <taxon>Rotifera</taxon>
        <taxon>Eurotatoria</taxon>
        <taxon>Bdelloidea</taxon>
        <taxon>Philodinida</taxon>
        <taxon>Philodinidae</taxon>
        <taxon>Rotaria</taxon>
    </lineage>
</organism>
<name>A0A821D255_9BILA</name>
<proteinExistence type="predicted"/>
<gene>
    <name evidence="2" type="ORF">OVN521_LOCUS45683</name>
</gene>
<feature type="non-terminal residue" evidence="2">
    <location>
        <position position="86"/>
    </location>
</feature>
<evidence type="ECO:0000313" key="3">
    <source>
        <dbReference type="Proteomes" id="UP000663866"/>
    </source>
</evidence>
<evidence type="ECO:0000313" key="2">
    <source>
        <dbReference type="EMBL" id="CAF4614852.1"/>
    </source>
</evidence>
<dbReference type="AlphaFoldDB" id="A0A821D255"/>
<reference evidence="2" key="1">
    <citation type="submission" date="2021-02" db="EMBL/GenBank/DDBJ databases">
        <authorList>
            <person name="Nowell W R."/>
        </authorList>
    </citation>
    <scope>NUCLEOTIDE SEQUENCE</scope>
</reference>
<dbReference type="EMBL" id="CAJOBG010076304">
    <property type="protein sequence ID" value="CAF4614852.1"/>
    <property type="molecule type" value="Genomic_DNA"/>
</dbReference>
<feature type="non-terminal residue" evidence="2">
    <location>
        <position position="1"/>
    </location>
</feature>
<evidence type="ECO:0000256" key="1">
    <source>
        <dbReference type="SAM" id="MobiDB-lite"/>
    </source>
</evidence>
<sequence length="86" mass="9839">ARNSCKLRRQHPVKRESSRRIVVRPVVQRRREPSLSSSCESLDELRSPTRQIPNEQSNISTQPTQYMPSAALIADVINDLKKRANS</sequence>